<evidence type="ECO:0000313" key="2">
    <source>
        <dbReference type="EMBL" id="EGL53824.1"/>
    </source>
</evidence>
<name>F5T0N4_9GAMM</name>
<evidence type="ECO:0000313" key="3">
    <source>
        <dbReference type="Proteomes" id="UP000003544"/>
    </source>
</evidence>
<feature type="transmembrane region" description="Helical" evidence="1">
    <location>
        <begin position="58"/>
        <end position="79"/>
    </location>
</feature>
<keyword evidence="1" id="KW-1133">Transmembrane helix</keyword>
<feature type="transmembrane region" description="Helical" evidence="1">
    <location>
        <begin position="99"/>
        <end position="119"/>
    </location>
</feature>
<proteinExistence type="predicted"/>
<keyword evidence="3" id="KW-1185">Reference proteome</keyword>
<comment type="caution">
    <text evidence="2">The sequence shown here is derived from an EMBL/GenBank/DDBJ whole genome shotgun (WGS) entry which is preliminary data.</text>
</comment>
<protein>
    <submittedName>
        <fullName evidence="2">Uncharacterized protein</fullName>
    </submittedName>
</protein>
<evidence type="ECO:0000256" key="1">
    <source>
        <dbReference type="SAM" id="Phobius"/>
    </source>
</evidence>
<dbReference type="STRING" id="1026882.MAMP_00020"/>
<dbReference type="RefSeq" id="WP_007146072.1">
    <property type="nucleotide sequence ID" value="NZ_AFIG01000002.1"/>
</dbReference>
<feature type="transmembrane region" description="Helical" evidence="1">
    <location>
        <begin position="15"/>
        <end position="36"/>
    </location>
</feature>
<accession>F5T0N4</accession>
<keyword evidence="1" id="KW-0812">Transmembrane</keyword>
<dbReference type="Proteomes" id="UP000003544">
    <property type="component" value="Unassembled WGS sequence"/>
</dbReference>
<dbReference type="EMBL" id="AFIG01000002">
    <property type="protein sequence ID" value="EGL53824.1"/>
    <property type="molecule type" value="Genomic_DNA"/>
</dbReference>
<dbReference type="AlphaFoldDB" id="F5T0N4"/>
<reference evidence="2 3" key="1">
    <citation type="journal article" date="2011" name="J. Bacteriol.">
        <title>Draft genome sequence of Methylophaga aminisulfidivorans MP T.</title>
        <authorList>
            <person name="Han G.H."/>
            <person name="Kim W."/>
            <person name="Chun J."/>
            <person name="Kim S.W."/>
        </authorList>
    </citation>
    <scope>NUCLEOTIDE SEQUENCE [LARGE SCALE GENOMIC DNA]</scope>
    <source>
        <strain evidence="3">MP(T)</strain>
    </source>
</reference>
<organism evidence="2 3">
    <name type="scientific">Methylophaga aminisulfidivorans MP</name>
    <dbReference type="NCBI Taxonomy" id="1026882"/>
    <lineage>
        <taxon>Bacteria</taxon>
        <taxon>Pseudomonadati</taxon>
        <taxon>Pseudomonadota</taxon>
        <taxon>Gammaproteobacteria</taxon>
        <taxon>Thiotrichales</taxon>
        <taxon>Piscirickettsiaceae</taxon>
        <taxon>Methylophaga</taxon>
    </lineage>
</organism>
<keyword evidence="1" id="KW-0472">Membrane</keyword>
<gene>
    <name evidence="2" type="ORF">MAMP_00020</name>
</gene>
<sequence>MAGSKRAHRYLKGSLKFLVVTTLVIIVSYGLLNVVAETHETATALLQAMGSIESKLRYLRWLLLAVIIIFWDEIIQAIASYKKLDESQTLYAKHMRWRIAAYIIAFDIFVVEALPAQILS</sequence>